<feature type="compositionally biased region" description="Low complexity" evidence="2">
    <location>
        <begin position="59"/>
        <end position="74"/>
    </location>
</feature>
<dbReference type="EMBL" id="BMMH01000005">
    <property type="protein sequence ID" value="GGL14606.1"/>
    <property type="molecule type" value="Genomic_DNA"/>
</dbReference>
<feature type="region of interest" description="Disordered" evidence="2">
    <location>
        <begin position="51"/>
        <end position="74"/>
    </location>
</feature>
<gene>
    <name evidence="3" type="ORF">GCM10011588_31410</name>
</gene>
<dbReference type="AlphaFoldDB" id="A0A917RMG2"/>
<organism evidence="3 4">
    <name type="scientific">Nocardia jinanensis</name>
    <dbReference type="NCBI Taxonomy" id="382504"/>
    <lineage>
        <taxon>Bacteria</taxon>
        <taxon>Bacillati</taxon>
        <taxon>Actinomycetota</taxon>
        <taxon>Actinomycetes</taxon>
        <taxon>Mycobacteriales</taxon>
        <taxon>Nocardiaceae</taxon>
        <taxon>Nocardia</taxon>
    </lineage>
</organism>
<comment type="caution">
    <text evidence="3">The sequence shown here is derived from an EMBL/GenBank/DDBJ whole genome shotgun (WGS) entry which is preliminary data.</text>
</comment>
<proteinExistence type="predicted"/>
<protein>
    <submittedName>
        <fullName evidence="3">Uncharacterized protein</fullName>
    </submittedName>
</protein>
<keyword evidence="1" id="KW-0175">Coiled coil</keyword>
<evidence type="ECO:0000313" key="3">
    <source>
        <dbReference type="EMBL" id="GGL14606.1"/>
    </source>
</evidence>
<dbReference type="RefSeq" id="WP_058856611.1">
    <property type="nucleotide sequence ID" value="NZ_BMMH01000005.1"/>
</dbReference>
<reference evidence="3" key="1">
    <citation type="journal article" date="2014" name="Int. J. Syst. Evol. Microbiol.">
        <title>Complete genome sequence of Corynebacterium casei LMG S-19264T (=DSM 44701T), isolated from a smear-ripened cheese.</title>
        <authorList>
            <consortium name="US DOE Joint Genome Institute (JGI-PGF)"/>
            <person name="Walter F."/>
            <person name="Albersmeier A."/>
            <person name="Kalinowski J."/>
            <person name="Ruckert C."/>
        </authorList>
    </citation>
    <scope>NUCLEOTIDE SEQUENCE</scope>
    <source>
        <strain evidence="3">CGMCC 4.3508</strain>
    </source>
</reference>
<keyword evidence="4" id="KW-1185">Reference proteome</keyword>
<reference evidence="3" key="2">
    <citation type="submission" date="2020-09" db="EMBL/GenBank/DDBJ databases">
        <authorList>
            <person name="Sun Q."/>
            <person name="Zhou Y."/>
        </authorList>
    </citation>
    <scope>NUCLEOTIDE SEQUENCE</scope>
    <source>
        <strain evidence="3">CGMCC 4.3508</strain>
    </source>
</reference>
<evidence type="ECO:0000313" key="4">
    <source>
        <dbReference type="Proteomes" id="UP000638263"/>
    </source>
</evidence>
<dbReference type="Proteomes" id="UP000638263">
    <property type="component" value="Unassembled WGS sequence"/>
</dbReference>
<evidence type="ECO:0000256" key="1">
    <source>
        <dbReference type="SAM" id="Coils"/>
    </source>
</evidence>
<sequence>MTSMELRLAELRAELATGERTLAELDQRREQLVTSMLRISGAVQVLEELAGAGRETAESEVPSEPEPVGAVSRE</sequence>
<evidence type="ECO:0000256" key="2">
    <source>
        <dbReference type="SAM" id="MobiDB-lite"/>
    </source>
</evidence>
<accession>A0A917RMG2</accession>
<feature type="coiled-coil region" evidence="1">
    <location>
        <begin position="1"/>
        <end position="28"/>
    </location>
</feature>
<name>A0A917RMG2_9NOCA</name>